<evidence type="ECO:0000256" key="4">
    <source>
        <dbReference type="ARBA" id="ARBA00023163"/>
    </source>
</evidence>
<dbReference type="RefSeq" id="WP_130590946.1">
    <property type="nucleotide sequence ID" value="NZ_CP034752.1"/>
</dbReference>
<dbReference type="InterPro" id="IPR010982">
    <property type="entry name" value="Lambda_DNA-bd_dom_sf"/>
</dbReference>
<gene>
    <name evidence="6" type="ORF">EKN56_05835</name>
</gene>
<evidence type="ECO:0000259" key="5">
    <source>
        <dbReference type="Pfam" id="PF13693"/>
    </source>
</evidence>
<keyword evidence="4" id="KW-0804">Transcription</keyword>
<organism evidence="6 7">
    <name type="scientific">Limnobaculum zhutongyuii</name>
    <dbReference type="NCBI Taxonomy" id="2498113"/>
    <lineage>
        <taxon>Bacteria</taxon>
        <taxon>Pseudomonadati</taxon>
        <taxon>Pseudomonadota</taxon>
        <taxon>Gammaproteobacteria</taxon>
        <taxon>Enterobacterales</taxon>
        <taxon>Budviciaceae</taxon>
        <taxon>Limnobaculum</taxon>
    </lineage>
</organism>
<dbReference type="AlphaFoldDB" id="A0A411WIG0"/>
<dbReference type="Pfam" id="PF13693">
    <property type="entry name" value="HTH_35"/>
    <property type="match status" value="1"/>
</dbReference>
<comment type="similarity">
    <text evidence="1">Belongs to the ner transcriptional regulatory family.</text>
</comment>
<evidence type="ECO:0000256" key="1">
    <source>
        <dbReference type="ARBA" id="ARBA00006157"/>
    </source>
</evidence>
<keyword evidence="2" id="KW-0805">Transcription regulation</keyword>
<dbReference type="EMBL" id="CP034752">
    <property type="protein sequence ID" value="QBH95966.1"/>
    <property type="molecule type" value="Genomic_DNA"/>
</dbReference>
<accession>A0A411WIG0</accession>
<dbReference type="InterPro" id="IPR038722">
    <property type="entry name" value="Ner_HTH_dom"/>
</dbReference>
<dbReference type="OrthoDB" id="6520270at2"/>
<reference evidence="6 7" key="1">
    <citation type="submission" date="2019-03" db="EMBL/GenBank/DDBJ databases">
        <title>Pragia sp. nov. isolated from the gut tract of Carduelis flavirostris.</title>
        <authorList>
            <person name="Ge Y."/>
        </authorList>
    </citation>
    <scope>NUCLEOTIDE SEQUENCE [LARGE SCALE GENOMIC DNA]</scope>
    <source>
        <strain evidence="6 7">CF-458</strain>
    </source>
</reference>
<proteinExistence type="inferred from homology"/>
<dbReference type="SUPFAM" id="SSF47413">
    <property type="entry name" value="lambda repressor-like DNA-binding domains"/>
    <property type="match status" value="1"/>
</dbReference>
<evidence type="ECO:0000313" key="7">
    <source>
        <dbReference type="Proteomes" id="UP000293154"/>
    </source>
</evidence>
<dbReference type="Proteomes" id="UP000293154">
    <property type="component" value="Chromosome"/>
</dbReference>
<dbReference type="Gene3D" id="1.10.260.40">
    <property type="entry name" value="lambda repressor-like DNA-binding domains"/>
    <property type="match status" value="1"/>
</dbReference>
<keyword evidence="3" id="KW-0238">DNA-binding</keyword>
<protein>
    <submittedName>
        <fullName evidence="6">Transcriptional regulator</fullName>
    </submittedName>
</protein>
<feature type="domain" description="Ner winged helix-turn-helix DNA-binding" evidence="5">
    <location>
        <begin position="18"/>
        <end position="83"/>
    </location>
</feature>
<evidence type="ECO:0000313" key="6">
    <source>
        <dbReference type="EMBL" id="QBH95966.1"/>
    </source>
</evidence>
<sequence length="85" mass="9595">MLAHKQDLTHLFVDSGRDWSSKAIHAALDQCGVDLSSLEQELGLKAGSMRNVFYRQCRSYEKIIANRIGVSPSIIWPSRYSDRVA</sequence>
<evidence type="ECO:0000256" key="3">
    <source>
        <dbReference type="ARBA" id="ARBA00023125"/>
    </source>
</evidence>
<dbReference type="KEGG" id="prag:EKN56_05835"/>
<evidence type="ECO:0000256" key="2">
    <source>
        <dbReference type="ARBA" id="ARBA00023015"/>
    </source>
</evidence>
<keyword evidence="7" id="KW-1185">Reference proteome</keyword>
<name>A0A411WIG0_9GAMM</name>
<dbReference type="GO" id="GO:0003677">
    <property type="term" value="F:DNA binding"/>
    <property type="evidence" value="ECO:0007669"/>
    <property type="project" value="UniProtKB-KW"/>
</dbReference>